<comment type="subcellular location">
    <subcellularLocation>
        <location evidence="1">Membrane</location>
        <topology evidence="1">Multi-pass membrane protein</topology>
    </subcellularLocation>
</comment>
<feature type="region of interest" description="Disordered" evidence="5">
    <location>
        <begin position="19"/>
        <end position="48"/>
    </location>
</feature>
<dbReference type="Gene3D" id="1.20.1250.20">
    <property type="entry name" value="MFS general substrate transporter like domains"/>
    <property type="match status" value="1"/>
</dbReference>
<evidence type="ECO:0000256" key="5">
    <source>
        <dbReference type="SAM" id="MobiDB-lite"/>
    </source>
</evidence>
<feature type="transmembrane region" description="Helical" evidence="6">
    <location>
        <begin position="465"/>
        <end position="492"/>
    </location>
</feature>
<organism evidence="8 9">
    <name type="scientific">Paraphoma chrysanthemicola</name>
    <dbReference type="NCBI Taxonomy" id="798071"/>
    <lineage>
        <taxon>Eukaryota</taxon>
        <taxon>Fungi</taxon>
        <taxon>Dikarya</taxon>
        <taxon>Ascomycota</taxon>
        <taxon>Pezizomycotina</taxon>
        <taxon>Dothideomycetes</taxon>
        <taxon>Pleosporomycetidae</taxon>
        <taxon>Pleosporales</taxon>
        <taxon>Pleosporineae</taxon>
        <taxon>Phaeosphaeriaceae</taxon>
        <taxon>Paraphoma</taxon>
    </lineage>
</organism>
<sequence length="548" mass="57917">MGSRTETVVVTKPIQLQSTTKVTLGHQSPHRSQDSLESPGQSLNSLDAEASAPNPAIKVSKAQTFLTIFTPSFVGFIASFTNGLITVGLPIIGRSLSLERSLYLWPASVYGLTSGASLLIAGSITDIVGARPVEILGISLLGVFSLACGFSQTGAQLVAFRALQGVALAMHLPASVAIITGAVPSGRARNVGFACLGFSQPLGFAVGLVLSGVMIERAGWPSGFFLSGALTLAVAVAAVWTLPSLKKERTDNAKPMLKRLATEIDWIGGIISSGGLAIFAYVLAILSADLVSIGSAETISLLVLSIVLLLAFPVWMRFRTLSNKPALVPNKLWTNMAFTSTCIMVAVSYGVMNSVELFSSLYFQEVQHASALTTSLYLLPNLCAGVVINITVGLFVHRVSARWLVAGSSLICALSPIFMAVMNPDWSYWYLAFWAQLFAPFSGDVLFTVGLIVVSDTFPEDTQALAGAVFNTVAQFGISIGLGSCQVVALAIQDKETGNAVDGGRGDAKALLKGYRASYWLMFAYMLVCGVIAVLGLRKAGRVGLKRE</sequence>
<dbReference type="Proteomes" id="UP000813461">
    <property type="component" value="Unassembled WGS sequence"/>
</dbReference>
<dbReference type="PANTHER" id="PTHR42718:SF27">
    <property type="entry name" value="TRANSPORTER, PUTATIVE-RELATED"/>
    <property type="match status" value="1"/>
</dbReference>
<evidence type="ECO:0000256" key="1">
    <source>
        <dbReference type="ARBA" id="ARBA00004141"/>
    </source>
</evidence>
<name>A0A8K0QYV5_9PLEO</name>
<comment type="caution">
    <text evidence="8">The sequence shown here is derived from an EMBL/GenBank/DDBJ whole genome shotgun (WGS) entry which is preliminary data.</text>
</comment>
<feature type="transmembrane region" description="Helical" evidence="6">
    <location>
        <begin position="133"/>
        <end position="152"/>
    </location>
</feature>
<feature type="transmembrane region" description="Helical" evidence="6">
    <location>
        <begin position="158"/>
        <end position="179"/>
    </location>
</feature>
<dbReference type="PANTHER" id="PTHR42718">
    <property type="entry name" value="MAJOR FACILITATOR SUPERFAMILY MULTIDRUG TRANSPORTER MFSC"/>
    <property type="match status" value="1"/>
</dbReference>
<evidence type="ECO:0000256" key="4">
    <source>
        <dbReference type="ARBA" id="ARBA00023136"/>
    </source>
</evidence>
<keyword evidence="4 6" id="KW-0472">Membrane</keyword>
<dbReference type="OrthoDB" id="2130629at2759"/>
<proteinExistence type="predicted"/>
<feature type="transmembrane region" description="Helical" evidence="6">
    <location>
        <begin position="224"/>
        <end position="245"/>
    </location>
</feature>
<evidence type="ECO:0000256" key="6">
    <source>
        <dbReference type="SAM" id="Phobius"/>
    </source>
</evidence>
<feature type="domain" description="Major facilitator superfamily (MFS) profile" evidence="7">
    <location>
        <begin position="67"/>
        <end position="542"/>
    </location>
</feature>
<dbReference type="Pfam" id="PF07690">
    <property type="entry name" value="MFS_1"/>
    <property type="match status" value="1"/>
</dbReference>
<feature type="transmembrane region" description="Helical" evidence="6">
    <location>
        <begin position="403"/>
        <end position="422"/>
    </location>
</feature>
<dbReference type="EMBL" id="JAGMVJ010000020">
    <property type="protein sequence ID" value="KAH7075240.1"/>
    <property type="molecule type" value="Genomic_DNA"/>
</dbReference>
<evidence type="ECO:0000259" key="7">
    <source>
        <dbReference type="PROSITE" id="PS50850"/>
    </source>
</evidence>
<dbReference type="InterPro" id="IPR020846">
    <property type="entry name" value="MFS_dom"/>
</dbReference>
<feature type="transmembrane region" description="Helical" evidence="6">
    <location>
        <begin position="65"/>
        <end position="91"/>
    </location>
</feature>
<feature type="transmembrane region" description="Helical" evidence="6">
    <location>
        <begin position="103"/>
        <end position="121"/>
    </location>
</feature>
<evidence type="ECO:0000313" key="8">
    <source>
        <dbReference type="EMBL" id="KAH7075240.1"/>
    </source>
</evidence>
<dbReference type="PROSITE" id="PS50850">
    <property type="entry name" value="MFS"/>
    <property type="match status" value="1"/>
</dbReference>
<keyword evidence="9" id="KW-1185">Reference proteome</keyword>
<feature type="transmembrane region" description="Helical" evidence="6">
    <location>
        <begin position="191"/>
        <end position="212"/>
    </location>
</feature>
<accession>A0A8K0QYV5</accession>
<keyword evidence="2 6" id="KW-0812">Transmembrane</keyword>
<dbReference type="GO" id="GO:0016020">
    <property type="term" value="C:membrane"/>
    <property type="evidence" value="ECO:0007669"/>
    <property type="project" value="UniProtKB-SubCell"/>
</dbReference>
<feature type="transmembrane region" description="Helical" evidence="6">
    <location>
        <begin position="298"/>
        <end position="316"/>
    </location>
</feature>
<feature type="transmembrane region" description="Helical" evidence="6">
    <location>
        <begin position="428"/>
        <end position="453"/>
    </location>
</feature>
<gene>
    <name evidence="8" type="ORF">FB567DRAFT_186474</name>
</gene>
<dbReference type="AlphaFoldDB" id="A0A8K0QYV5"/>
<feature type="transmembrane region" description="Helical" evidence="6">
    <location>
        <begin position="337"/>
        <end position="355"/>
    </location>
</feature>
<evidence type="ECO:0000256" key="3">
    <source>
        <dbReference type="ARBA" id="ARBA00022989"/>
    </source>
</evidence>
<feature type="transmembrane region" description="Helical" evidence="6">
    <location>
        <begin position="375"/>
        <end position="396"/>
    </location>
</feature>
<dbReference type="SUPFAM" id="SSF103473">
    <property type="entry name" value="MFS general substrate transporter"/>
    <property type="match status" value="1"/>
</dbReference>
<reference evidence="8" key="1">
    <citation type="journal article" date="2021" name="Nat. Commun.">
        <title>Genetic determinants of endophytism in the Arabidopsis root mycobiome.</title>
        <authorList>
            <person name="Mesny F."/>
            <person name="Miyauchi S."/>
            <person name="Thiergart T."/>
            <person name="Pickel B."/>
            <person name="Atanasova L."/>
            <person name="Karlsson M."/>
            <person name="Huettel B."/>
            <person name="Barry K.W."/>
            <person name="Haridas S."/>
            <person name="Chen C."/>
            <person name="Bauer D."/>
            <person name="Andreopoulos W."/>
            <person name="Pangilinan J."/>
            <person name="LaButti K."/>
            <person name="Riley R."/>
            <person name="Lipzen A."/>
            <person name="Clum A."/>
            <person name="Drula E."/>
            <person name="Henrissat B."/>
            <person name="Kohler A."/>
            <person name="Grigoriev I.V."/>
            <person name="Martin F.M."/>
            <person name="Hacquard S."/>
        </authorList>
    </citation>
    <scope>NUCLEOTIDE SEQUENCE</scope>
    <source>
        <strain evidence="8">MPI-SDFR-AT-0120</strain>
    </source>
</reference>
<dbReference type="Gene3D" id="1.20.1720.10">
    <property type="entry name" value="Multidrug resistance protein D"/>
    <property type="match status" value="1"/>
</dbReference>
<dbReference type="InterPro" id="IPR036259">
    <property type="entry name" value="MFS_trans_sf"/>
</dbReference>
<feature type="transmembrane region" description="Helical" evidence="6">
    <location>
        <begin position="517"/>
        <end position="537"/>
    </location>
</feature>
<feature type="compositionally biased region" description="Polar residues" evidence="5">
    <location>
        <begin position="35"/>
        <end position="45"/>
    </location>
</feature>
<keyword evidence="3 6" id="KW-1133">Transmembrane helix</keyword>
<evidence type="ECO:0000313" key="9">
    <source>
        <dbReference type="Proteomes" id="UP000813461"/>
    </source>
</evidence>
<evidence type="ECO:0000256" key="2">
    <source>
        <dbReference type="ARBA" id="ARBA00022692"/>
    </source>
</evidence>
<dbReference type="InterPro" id="IPR011701">
    <property type="entry name" value="MFS"/>
</dbReference>
<feature type="transmembrane region" description="Helical" evidence="6">
    <location>
        <begin position="266"/>
        <end position="286"/>
    </location>
</feature>
<protein>
    <submittedName>
        <fullName evidence="8">Major facilitator superfamily domain-containing protein</fullName>
    </submittedName>
</protein>
<dbReference type="GO" id="GO:0022857">
    <property type="term" value="F:transmembrane transporter activity"/>
    <property type="evidence" value="ECO:0007669"/>
    <property type="project" value="InterPro"/>
</dbReference>